<evidence type="ECO:0000256" key="4">
    <source>
        <dbReference type="ARBA" id="ARBA00022478"/>
    </source>
</evidence>
<dbReference type="OrthoDB" id="10250504at2759"/>
<evidence type="ECO:0000256" key="3">
    <source>
        <dbReference type="ARBA" id="ARBA00009307"/>
    </source>
</evidence>
<dbReference type="InterPro" id="IPR041901">
    <property type="entry name" value="RNAP_I_Rpa43_N"/>
</dbReference>
<feature type="compositionally biased region" description="Basic and acidic residues" evidence="11">
    <location>
        <begin position="337"/>
        <end position="351"/>
    </location>
</feature>
<dbReference type="GO" id="GO:0006362">
    <property type="term" value="P:transcription elongation by RNA polymerase I"/>
    <property type="evidence" value="ECO:0007669"/>
    <property type="project" value="TreeGrafter"/>
</dbReference>
<keyword evidence="13" id="KW-1185">Reference proteome</keyword>
<dbReference type="PANTHER" id="PTHR12709">
    <property type="entry name" value="DNA-DIRECTED RNA POLYMERASE II, III"/>
    <property type="match status" value="1"/>
</dbReference>
<evidence type="ECO:0000256" key="9">
    <source>
        <dbReference type="ARBA" id="ARBA00080323"/>
    </source>
</evidence>
<dbReference type="Gene3D" id="3.30.1490.120">
    <property type="entry name" value="RNA polymerase Rpb7-like, N-terminal domain"/>
    <property type="match status" value="1"/>
</dbReference>
<comment type="similarity">
    <text evidence="3">Belongs to the eukaryotic RPB7/RPC8 RNA polymerase subunit family.</text>
</comment>
<evidence type="ECO:0000256" key="2">
    <source>
        <dbReference type="ARBA" id="ARBA00005930"/>
    </source>
</evidence>
<evidence type="ECO:0000313" key="13">
    <source>
        <dbReference type="Proteomes" id="UP000838412"/>
    </source>
</evidence>
<evidence type="ECO:0000313" key="12">
    <source>
        <dbReference type="EMBL" id="CAH1257511.1"/>
    </source>
</evidence>
<dbReference type="CDD" id="cd04328">
    <property type="entry name" value="RNAP_I_Rpa43_N"/>
    <property type="match status" value="1"/>
</dbReference>
<dbReference type="GO" id="GO:0006352">
    <property type="term" value="P:DNA-templated transcription initiation"/>
    <property type="evidence" value="ECO:0007669"/>
    <property type="project" value="InterPro"/>
</dbReference>
<reference evidence="12" key="1">
    <citation type="submission" date="2022-01" db="EMBL/GenBank/DDBJ databases">
        <authorList>
            <person name="Braso-Vives M."/>
        </authorList>
    </citation>
    <scope>NUCLEOTIDE SEQUENCE</scope>
</reference>
<name>A0A8J9ZP67_BRALA</name>
<dbReference type="InterPro" id="IPR036898">
    <property type="entry name" value="RNA_pol_Rpb7-like_N_sf"/>
</dbReference>
<evidence type="ECO:0000256" key="1">
    <source>
        <dbReference type="ARBA" id="ARBA00004604"/>
    </source>
</evidence>
<comment type="similarity">
    <text evidence="2">Belongs to the eukaryotic RPA43 RNA polymerase subunit family.</text>
</comment>
<evidence type="ECO:0000256" key="10">
    <source>
        <dbReference type="ARBA" id="ARBA00083123"/>
    </source>
</evidence>
<sequence length="397" mass="44292">MDLSSFEEARQLVDEPDSCLELVRCREHIPLPPQYLGRLRTGVQEVLGSELKMYSIRLKGVPVSYSNISLVQTGGNILDDQPYIHLDVETDFIVFRPKVGSTLVGTVNKIGKGHVGCLVHNYFNASIPRPRGVVNGWSGSRLTVGDKFNFTVTRIEADYGGVLAITGKILDDTCDSLTDIQPSTCSTGTPGRGIIKKRKHTGDDEDPSYGKKSCEPTEDITNTGQPSVPTTSTDVISSNKKKKHKRKHREKRHCDTDGLSVPTEADQPDWQATECTMEDNQGEEKTSTKKKRKHKESNKKDLTRIEGSGIERFSDNAERLSKKQKKKRQEQSCTEPSVHEAENGEHDEGHPGKHSKLNGDINEETHKAVENSVVETHSTSSKKKKKKHKEKKHSSER</sequence>
<keyword evidence="5" id="KW-0597">Phosphoprotein</keyword>
<evidence type="ECO:0000256" key="5">
    <source>
        <dbReference type="ARBA" id="ARBA00022553"/>
    </source>
</evidence>
<dbReference type="Gene3D" id="2.40.50.140">
    <property type="entry name" value="Nucleic acid-binding proteins"/>
    <property type="match status" value="1"/>
</dbReference>
<evidence type="ECO:0000256" key="6">
    <source>
        <dbReference type="ARBA" id="ARBA00023163"/>
    </source>
</evidence>
<evidence type="ECO:0000256" key="11">
    <source>
        <dbReference type="SAM" id="MobiDB-lite"/>
    </source>
</evidence>
<dbReference type="InterPro" id="IPR045113">
    <property type="entry name" value="Rpb7-like"/>
</dbReference>
<feature type="compositionally biased region" description="Basic residues" evidence="11">
    <location>
        <begin position="239"/>
        <end position="251"/>
    </location>
</feature>
<keyword evidence="7" id="KW-0539">Nucleus</keyword>
<feature type="region of interest" description="Disordered" evidence="11">
    <location>
        <begin position="181"/>
        <end position="397"/>
    </location>
</feature>
<feature type="compositionally biased region" description="Basic residues" evidence="11">
    <location>
        <begin position="288"/>
        <end position="297"/>
    </location>
</feature>
<comment type="subcellular location">
    <subcellularLocation>
        <location evidence="1">Nucleus</location>
        <location evidence="1">Nucleolus</location>
    </subcellularLocation>
</comment>
<feature type="compositionally biased region" description="Polar residues" evidence="11">
    <location>
        <begin position="219"/>
        <end position="238"/>
    </location>
</feature>
<dbReference type="AlphaFoldDB" id="A0A8J9ZP67"/>
<dbReference type="InterPro" id="IPR012340">
    <property type="entry name" value="NA-bd_OB-fold"/>
</dbReference>
<feature type="compositionally biased region" description="Basic residues" evidence="11">
    <location>
        <begin position="380"/>
        <end position="397"/>
    </location>
</feature>
<feature type="compositionally biased region" description="Basic and acidic residues" evidence="11">
    <location>
        <begin position="312"/>
        <end position="321"/>
    </location>
</feature>
<organism evidence="12 13">
    <name type="scientific">Branchiostoma lanceolatum</name>
    <name type="common">Common lancelet</name>
    <name type="synonym">Amphioxus lanceolatum</name>
    <dbReference type="NCBI Taxonomy" id="7740"/>
    <lineage>
        <taxon>Eukaryota</taxon>
        <taxon>Metazoa</taxon>
        <taxon>Chordata</taxon>
        <taxon>Cephalochordata</taxon>
        <taxon>Leptocardii</taxon>
        <taxon>Amphioxiformes</taxon>
        <taxon>Branchiostomatidae</taxon>
        <taxon>Branchiostoma</taxon>
    </lineage>
</organism>
<protein>
    <recommendedName>
        <fullName evidence="8">DNA-directed RNA polymerase I subunit RPA43</fullName>
    </recommendedName>
    <alternativeName>
        <fullName evidence="10">DNA-directed RNA polymerase I subunit F</fullName>
    </alternativeName>
    <alternativeName>
        <fullName evidence="9">Twist neighbor protein</fullName>
    </alternativeName>
</protein>
<dbReference type="GO" id="GO:0005736">
    <property type="term" value="C:RNA polymerase I complex"/>
    <property type="evidence" value="ECO:0007669"/>
    <property type="project" value="TreeGrafter"/>
</dbReference>
<dbReference type="PANTHER" id="PTHR12709:SF5">
    <property type="entry name" value="DNA-DIRECTED RNA POLYMERASE I SUBUNIT RPA43"/>
    <property type="match status" value="1"/>
</dbReference>
<dbReference type="Proteomes" id="UP000838412">
    <property type="component" value="Chromosome 3"/>
</dbReference>
<proteinExistence type="inferred from homology"/>
<keyword evidence="4" id="KW-0240">DNA-directed RNA polymerase</keyword>
<dbReference type="FunFam" id="3.30.1490.120:FF:000003">
    <property type="entry name" value="DNA-directed RNA polymerase I subunit RPA43"/>
    <property type="match status" value="1"/>
</dbReference>
<gene>
    <name evidence="12" type="primary">TWISTNB</name>
    <name evidence="12" type="ORF">BLAG_LOCUS15403</name>
</gene>
<evidence type="ECO:0000256" key="7">
    <source>
        <dbReference type="ARBA" id="ARBA00023242"/>
    </source>
</evidence>
<keyword evidence="6" id="KW-0804">Transcription</keyword>
<dbReference type="EMBL" id="OV696688">
    <property type="protein sequence ID" value="CAH1257511.1"/>
    <property type="molecule type" value="Genomic_DNA"/>
</dbReference>
<evidence type="ECO:0000256" key="8">
    <source>
        <dbReference type="ARBA" id="ARBA00073455"/>
    </source>
</evidence>
<accession>A0A8J9ZP67</accession>